<dbReference type="InterPro" id="IPR017911">
    <property type="entry name" value="MacB-like_ATP-bd"/>
</dbReference>
<dbReference type="PROSITE" id="PS50893">
    <property type="entry name" value="ABC_TRANSPORTER_2"/>
    <property type="match status" value="1"/>
</dbReference>
<dbReference type="GO" id="GO:0022857">
    <property type="term" value="F:transmembrane transporter activity"/>
    <property type="evidence" value="ECO:0007669"/>
    <property type="project" value="TreeGrafter"/>
</dbReference>
<name>A0A6P1E948_LENHI</name>
<dbReference type="SMR" id="A0A6P1E948"/>
<sequence>MQNNKVIVGNNISKTFKKGKNITTVLKKVNLTANRGEFLSIVGPSGSGKSTLLQCISGMLKPTSGEIELLGNKIYNLSNTKMAKLRRTTIGYIFQNYNLVPYLSAFENIVLPLRLSGIKWNATKINNLLKEMRFTASPNSKVEDLSGGEQQKIAIARSFIKNDEIIFADEPTGALDTLSRRFIFDTLKKMAGTGKCVIMVTHDIEMASQTDRSLVLIDGMVSSNIVKPTEDSLLNAFKSLE</sequence>
<dbReference type="InterPro" id="IPR003439">
    <property type="entry name" value="ABC_transporter-like_ATP-bd"/>
</dbReference>
<proteinExistence type="predicted"/>
<evidence type="ECO:0000259" key="4">
    <source>
        <dbReference type="PROSITE" id="PS50893"/>
    </source>
</evidence>
<accession>A0A6P1E948</accession>
<dbReference type="Gene3D" id="3.40.50.300">
    <property type="entry name" value="P-loop containing nucleotide triphosphate hydrolases"/>
    <property type="match status" value="1"/>
</dbReference>
<evidence type="ECO:0000256" key="3">
    <source>
        <dbReference type="ARBA" id="ARBA00022840"/>
    </source>
</evidence>
<keyword evidence="3 5" id="KW-0067">ATP-binding</keyword>
<dbReference type="CDD" id="cd03255">
    <property type="entry name" value="ABC_MJ0796_LolCDE_FtsE"/>
    <property type="match status" value="1"/>
</dbReference>
<keyword evidence="2" id="KW-0547">Nucleotide-binding</keyword>
<evidence type="ECO:0000313" key="5">
    <source>
        <dbReference type="EMBL" id="QHB53129.1"/>
    </source>
</evidence>
<reference evidence="5 6" key="1">
    <citation type="submission" date="2019-12" db="EMBL/GenBank/DDBJ databases">
        <title>Lactobacillus hilgardii FLUB.</title>
        <authorList>
            <person name="Gustaw K."/>
        </authorList>
    </citation>
    <scope>NUCLEOTIDE SEQUENCE [LARGE SCALE GENOMIC DNA]</scope>
    <source>
        <strain evidence="5 6">FLUB</strain>
    </source>
</reference>
<feature type="domain" description="ABC transporter" evidence="4">
    <location>
        <begin position="7"/>
        <end position="238"/>
    </location>
</feature>
<evidence type="ECO:0000313" key="6">
    <source>
        <dbReference type="Proteomes" id="UP000465035"/>
    </source>
</evidence>
<dbReference type="GO" id="GO:0005524">
    <property type="term" value="F:ATP binding"/>
    <property type="evidence" value="ECO:0007669"/>
    <property type="project" value="UniProtKB-KW"/>
</dbReference>
<dbReference type="InterPro" id="IPR003593">
    <property type="entry name" value="AAA+_ATPase"/>
</dbReference>
<organism evidence="5 6">
    <name type="scientific">Lentilactobacillus hilgardii</name>
    <name type="common">Lactobacillus hilgardii</name>
    <dbReference type="NCBI Taxonomy" id="1588"/>
    <lineage>
        <taxon>Bacteria</taxon>
        <taxon>Bacillati</taxon>
        <taxon>Bacillota</taxon>
        <taxon>Bacilli</taxon>
        <taxon>Lactobacillales</taxon>
        <taxon>Lactobacillaceae</taxon>
        <taxon>Lentilactobacillus</taxon>
    </lineage>
</organism>
<dbReference type="InterPro" id="IPR015854">
    <property type="entry name" value="ABC_transpr_LolD-like"/>
</dbReference>
<dbReference type="InterPro" id="IPR027417">
    <property type="entry name" value="P-loop_NTPase"/>
</dbReference>
<dbReference type="EMBL" id="CP047121">
    <property type="protein sequence ID" value="QHB53129.1"/>
    <property type="molecule type" value="Genomic_DNA"/>
</dbReference>
<dbReference type="SMART" id="SM00382">
    <property type="entry name" value="AAA"/>
    <property type="match status" value="1"/>
</dbReference>
<dbReference type="Proteomes" id="UP000465035">
    <property type="component" value="Chromosome"/>
</dbReference>
<keyword evidence="1" id="KW-0813">Transport</keyword>
<evidence type="ECO:0000256" key="2">
    <source>
        <dbReference type="ARBA" id="ARBA00022741"/>
    </source>
</evidence>
<dbReference type="PANTHER" id="PTHR24220">
    <property type="entry name" value="IMPORT ATP-BINDING PROTEIN"/>
    <property type="match status" value="1"/>
</dbReference>
<dbReference type="GO" id="GO:0005886">
    <property type="term" value="C:plasma membrane"/>
    <property type="evidence" value="ECO:0007669"/>
    <property type="project" value="TreeGrafter"/>
</dbReference>
<dbReference type="SUPFAM" id="SSF52540">
    <property type="entry name" value="P-loop containing nucleoside triphosphate hydrolases"/>
    <property type="match status" value="1"/>
</dbReference>
<dbReference type="GeneID" id="69059389"/>
<dbReference type="AlphaFoldDB" id="A0A6P1E948"/>
<protein>
    <submittedName>
        <fullName evidence="5">ATP-binding cassette domain-containing protein</fullName>
    </submittedName>
</protein>
<dbReference type="Pfam" id="PF00005">
    <property type="entry name" value="ABC_tran"/>
    <property type="match status" value="1"/>
</dbReference>
<dbReference type="GO" id="GO:0016887">
    <property type="term" value="F:ATP hydrolysis activity"/>
    <property type="evidence" value="ECO:0007669"/>
    <property type="project" value="InterPro"/>
</dbReference>
<evidence type="ECO:0000256" key="1">
    <source>
        <dbReference type="ARBA" id="ARBA00022448"/>
    </source>
</evidence>
<dbReference type="PROSITE" id="PS00211">
    <property type="entry name" value="ABC_TRANSPORTER_1"/>
    <property type="match status" value="1"/>
</dbReference>
<dbReference type="RefSeq" id="WP_159298811.1">
    <property type="nucleotide sequence ID" value="NZ_CP047121.1"/>
</dbReference>
<gene>
    <name evidence="5" type="ORF">GQR93_13485</name>
</gene>
<dbReference type="InterPro" id="IPR017871">
    <property type="entry name" value="ABC_transporter-like_CS"/>
</dbReference>
<dbReference type="PANTHER" id="PTHR24220:SF692">
    <property type="entry name" value="ABC TRANSPORTER DOMAIN-CONTAINING PROTEIN"/>
    <property type="match status" value="1"/>
</dbReference>